<feature type="signal peptide" evidence="4">
    <location>
        <begin position="1"/>
        <end position="25"/>
    </location>
</feature>
<evidence type="ECO:0000256" key="3">
    <source>
        <dbReference type="SAM" id="MobiDB-lite"/>
    </source>
</evidence>
<feature type="compositionally biased region" description="Acidic residues" evidence="3">
    <location>
        <begin position="229"/>
        <end position="240"/>
    </location>
</feature>
<dbReference type="PROSITE" id="PS51448">
    <property type="entry name" value="P_TREFOIL_2"/>
    <property type="match status" value="1"/>
</dbReference>
<evidence type="ECO:0000256" key="2">
    <source>
        <dbReference type="PROSITE-ProRule" id="PRU00779"/>
    </source>
</evidence>
<evidence type="ECO:0000313" key="6">
    <source>
        <dbReference type="EMBL" id="CEM00911.1"/>
    </source>
</evidence>
<feature type="disulfide bond" evidence="2">
    <location>
        <begin position="57"/>
        <end position="74"/>
    </location>
</feature>
<organism evidence="6 7">
    <name type="scientific">Vitrella brassicaformis (strain CCMP3155)</name>
    <dbReference type="NCBI Taxonomy" id="1169540"/>
    <lineage>
        <taxon>Eukaryota</taxon>
        <taxon>Sar</taxon>
        <taxon>Alveolata</taxon>
        <taxon>Colpodellida</taxon>
        <taxon>Vitrellaceae</taxon>
        <taxon>Vitrella</taxon>
    </lineage>
</organism>
<dbReference type="VEuPathDB" id="CryptoDB:Vbra_8052"/>
<protein>
    <recommendedName>
        <fullName evidence="5">P-type domain-containing protein</fullName>
    </recommendedName>
</protein>
<dbReference type="CDD" id="cd00111">
    <property type="entry name" value="Trefoil"/>
    <property type="match status" value="1"/>
</dbReference>
<dbReference type="InterPro" id="IPR000519">
    <property type="entry name" value="P_trefoil_dom"/>
</dbReference>
<name>A0A0G4ESW6_VITBC</name>
<sequence>MSGFSRIAKLGLVAVVALLSLPADALRELQPEGECPNRVTNDQGCLDQGEDVNESNCAAKGCCWEPDNPAGVFCYTRGPATAAEPGGEGGDQGPLQAFPGQMGDDVTLPEAEVVAEQDPVLPVIDDEADEELIDEDVTTPPAAEAELDSTPAPVDDILVDDEELAEVTAAPNVTEAENETDTDAGTGDSEPVMDQIAGGIDSAINTVKEGVNSAAQEVRDFFTGGDSSSEQEESAEDADAEVAASSAEETTNGSKGDAEREAETTSDGFRFTVGFAIVASSLVSLLRI</sequence>
<keyword evidence="4" id="KW-0732">Signal</keyword>
<keyword evidence="7" id="KW-1185">Reference proteome</keyword>
<evidence type="ECO:0000313" key="7">
    <source>
        <dbReference type="Proteomes" id="UP000041254"/>
    </source>
</evidence>
<proteinExistence type="predicted"/>
<keyword evidence="1 2" id="KW-1015">Disulfide bond</keyword>
<dbReference type="EMBL" id="CDMY01000302">
    <property type="protein sequence ID" value="CEM00911.1"/>
    <property type="molecule type" value="Genomic_DNA"/>
</dbReference>
<evidence type="ECO:0000259" key="5">
    <source>
        <dbReference type="PROSITE" id="PS51448"/>
    </source>
</evidence>
<reference evidence="6 7" key="1">
    <citation type="submission" date="2014-11" db="EMBL/GenBank/DDBJ databases">
        <authorList>
            <person name="Zhu J."/>
            <person name="Qi W."/>
            <person name="Song R."/>
        </authorList>
    </citation>
    <scope>NUCLEOTIDE SEQUENCE [LARGE SCALE GENOMIC DNA]</scope>
</reference>
<feature type="region of interest" description="Disordered" evidence="3">
    <location>
        <begin position="166"/>
        <end position="194"/>
    </location>
</feature>
<feature type="region of interest" description="Disordered" evidence="3">
    <location>
        <begin position="220"/>
        <end position="266"/>
    </location>
</feature>
<comment type="caution">
    <text evidence="2">Lacks conserved residue(s) required for the propagation of feature annotation.</text>
</comment>
<feature type="chain" id="PRO_5005188104" description="P-type domain-containing protein" evidence="4">
    <location>
        <begin position="26"/>
        <end position="288"/>
    </location>
</feature>
<gene>
    <name evidence="6" type="ORF">Vbra_8052</name>
</gene>
<evidence type="ECO:0000256" key="1">
    <source>
        <dbReference type="ARBA" id="ARBA00023157"/>
    </source>
</evidence>
<dbReference type="InParanoid" id="A0A0G4ESW6"/>
<dbReference type="AlphaFoldDB" id="A0A0G4ESW6"/>
<evidence type="ECO:0000256" key="4">
    <source>
        <dbReference type="SAM" id="SignalP"/>
    </source>
</evidence>
<feature type="domain" description="P-type" evidence="5">
    <location>
        <begin position="33"/>
        <end position="78"/>
    </location>
</feature>
<accession>A0A0G4ESW6</accession>
<dbReference type="Proteomes" id="UP000041254">
    <property type="component" value="Unassembled WGS sequence"/>
</dbReference>
<dbReference type="SUPFAM" id="SSF57492">
    <property type="entry name" value="Trefoil"/>
    <property type="match status" value="1"/>
</dbReference>
<dbReference type="InterPro" id="IPR044913">
    <property type="entry name" value="P_trefoil_dom_sf"/>
</dbReference>